<accession>A0A1F5KCT9</accession>
<feature type="domain" description="Gamma-glutamylcyclotransferase AIG2-like" evidence="4">
    <location>
        <begin position="6"/>
        <end position="103"/>
    </location>
</feature>
<keyword evidence="1" id="KW-0456">Lyase</keyword>
<evidence type="ECO:0000256" key="2">
    <source>
        <dbReference type="PIRSR" id="PIRSR617939-1"/>
    </source>
</evidence>
<dbReference type="PANTHER" id="PTHR12935">
    <property type="entry name" value="GAMMA-GLUTAMYLCYCLOTRANSFERASE"/>
    <property type="match status" value="1"/>
</dbReference>
<name>A0A1F5KCT9_9BACT</name>
<protein>
    <recommendedName>
        <fullName evidence="4">Gamma-glutamylcyclotransferase AIG2-like domain-containing protein</fullName>
    </recommendedName>
</protein>
<feature type="active site" description="Proton acceptor" evidence="2">
    <location>
        <position position="76"/>
    </location>
</feature>
<comment type="caution">
    <text evidence="5">The sequence shown here is derived from an EMBL/GenBank/DDBJ whole genome shotgun (WGS) entry which is preliminary data.</text>
</comment>
<dbReference type="Gene3D" id="3.10.490.10">
    <property type="entry name" value="Gamma-glutamyl cyclotransferase-like"/>
    <property type="match status" value="1"/>
</dbReference>
<evidence type="ECO:0000259" key="4">
    <source>
        <dbReference type="Pfam" id="PF06094"/>
    </source>
</evidence>
<dbReference type="Proteomes" id="UP000176527">
    <property type="component" value="Unassembled WGS sequence"/>
</dbReference>
<dbReference type="InterPro" id="IPR013024">
    <property type="entry name" value="GGCT-like"/>
</dbReference>
<feature type="binding site" evidence="3">
    <location>
        <begin position="6"/>
        <end position="11"/>
    </location>
    <ligand>
        <name>substrate</name>
    </ligand>
</feature>
<feature type="binding site" evidence="3">
    <location>
        <position position="116"/>
    </location>
    <ligand>
        <name>substrate</name>
    </ligand>
</feature>
<sequence length="143" mass="16866">MRQELYFAYGSNMDLRQMNTRVPNHYQVIGAGNLDSYEWFINNRGYANIARKQDTNVYGVLFNISRTGLHNLDRYEGYPNLYIRRRLAVNYADQILKPWVYIDINNTSMGTPRESYLELVIISAMKFKLPHQHIAHLANFLPY</sequence>
<dbReference type="InterPro" id="IPR009288">
    <property type="entry name" value="AIG2-like_dom"/>
</dbReference>
<dbReference type="CDD" id="cd06661">
    <property type="entry name" value="GGCT_like"/>
    <property type="match status" value="1"/>
</dbReference>
<dbReference type="SUPFAM" id="SSF110857">
    <property type="entry name" value="Gamma-glutamyl cyclotransferase-like"/>
    <property type="match status" value="1"/>
</dbReference>
<reference evidence="5 6" key="1">
    <citation type="journal article" date="2016" name="Nat. Commun.">
        <title>Thousands of microbial genomes shed light on interconnected biogeochemical processes in an aquifer system.</title>
        <authorList>
            <person name="Anantharaman K."/>
            <person name="Brown C.T."/>
            <person name="Hug L.A."/>
            <person name="Sharon I."/>
            <person name="Castelle C.J."/>
            <person name="Probst A.J."/>
            <person name="Thomas B.C."/>
            <person name="Singh A."/>
            <person name="Wilkins M.J."/>
            <person name="Karaoz U."/>
            <person name="Brodie E.L."/>
            <person name="Williams K.H."/>
            <person name="Hubbard S.S."/>
            <person name="Banfield J.F."/>
        </authorList>
    </citation>
    <scope>NUCLEOTIDE SEQUENCE [LARGE SCALE GENOMIC DNA]</scope>
</reference>
<evidence type="ECO:0000256" key="1">
    <source>
        <dbReference type="ARBA" id="ARBA00023239"/>
    </source>
</evidence>
<dbReference type="InterPro" id="IPR017939">
    <property type="entry name" value="G-Glutamylcylcotransferase"/>
</dbReference>
<dbReference type="GO" id="GO:0003839">
    <property type="term" value="F:gamma-glutamylcyclotransferase activity"/>
    <property type="evidence" value="ECO:0007669"/>
    <property type="project" value="InterPro"/>
</dbReference>
<dbReference type="AlphaFoldDB" id="A0A1F5KCT9"/>
<dbReference type="Pfam" id="PF06094">
    <property type="entry name" value="GGACT"/>
    <property type="match status" value="1"/>
</dbReference>
<gene>
    <name evidence="5" type="ORF">A3F00_00780</name>
</gene>
<proteinExistence type="predicted"/>
<evidence type="ECO:0000256" key="3">
    <source>
        <dbReference type="PIRSR" id="PIRSR617939-2"/>
    </source>
</evidence>
<organism evidence="5 6">
    <name type="scientific">Candidatus Daviesbacteria bacterium RIFCSPHIGHO2_12_FULL_37_11</name>
    <dbReference type="NCBI Taxonomy" id="1797777"/>
    <lineage>
        <taxon>Bacteria</taxon>
        <taxon>Candidatus Daviesiibacteriota</taxon>
    </lineage>
</organism>
<dbReference type="InterPro" id="IPR036568">
    <property type="entry name" value="GGCT-like_sf"/>
</dbReference>
<dbReference type="PANTHER" id="PTHR12935:SF0">
    <property type="entry name" value="GAMMA-GLUTAMYLCYCLOTRANSFERASE"/>
    <property type="match status" value="1"/>
</dbReference>
<evidence type="ECO:0000313" key="5">
    <source>
        <dbReference type="EMBL" id="OGE38669.1"/>
    </source>
</evidence>
<dbReference type="EMBL" id="MFDE01000015">
    <property type="protein sequence ID" value="OGE38669.1"/>
    <property type="molecule type" value="Genomic_DNA"/>
</dbReference>
<evidence type="ECO:0000313" key="6">
    <source>
        <dbReference type="Proteomes" id="UP000176527"/>
    </source>
</evidence>